<dbReference type="EMBL" id="CP001941">
    <property type="protein sequence ID" value="ADD08191.1"/>
    <property type="molecule type" value="Genomic_DNA"/>
</dbReference>
<dbReference type="InterPro" id="IPR003918">
    <property type="entry name" value="NADH_UbQ_OxRdtase"/>
</dbReference>
<dbReference type="NCBIfam" id="NF006241">
    <property type="entry name" value="PRK08377.1"/>
    <property type="match status" value="1"/>
</dbReference>
<keyword evidence="5" id="KW-0472">Membrane</keyword>
<dbReference type="GO" id="GO:0008137">
    <property type="term" value="F:NADH dehydrogenase (ubiquinone) activity"/>
    <property type="evidence" value="ECO:0007669"/>
    <property type="project" value="InterPro"/>
</dbReference>
<name>B5IAP3_ACIB4</name>
<dbReference type="Pfam" id="PF00361">
    <property type="entry name" value="Proton_antipo_M"/>
    <property type="match status" value="1"/>
</dbReference>
<evidence type="ECO:0000256" key="5">
    <source>
        <dbReference type="ARBA" id="ARBA00023136"/>
    </source>
</evidence>
<dbReference type="Proteomes" id="UP000001400">
    <property type="component" value="Chromosome"/>
</dbReference>
<dbReference type="KEGG" id="abi:Aboo_0380"/>
<dbReference type="PRINTS" id="PR01437">
    <property type="entry name" value="NUOXDRDTASE4"/>
</dbReference>
<keyword evidence="3" id="KW-0812">Transmembrane</keyword>
<evidence type="ECO:0000256" key="1">
    <source>
        <dbReference type="ARBA" id="ARBA00004651"/>
    </source>
</evidence>
<comment type="subcellular location">
    <subcellularLocation>
        <location evidence="1">Cell membrane</location>
        <topology evidence="1">Multi-pass membrane protein</topology>
    </subcellularLocation>
</comment>
<dbReference type="InterPro" id="IPR050586">
    <property type="entry name" value="CPA3_Na-H_Antiporter_D"/>
</dbReference>
<evidence type="ECO:0000256" key="4">
    <source>
        <dbReference type="ARBA" id="ARBA00022989"/>
    </source>
</evidence>
<dbReference type="AlphaFoldDB" id="B5IAP3"/>
<accession>B5IAP3</accession>
<proteinExistence type="predicted"/>
<dbReference type="RefSeq" id="WP_008082291.1">
    <property type="nucleotide sequence ID" value="NC_013926.1"/>
</dbReference>
<dbReference type="GO" id="GO:0005886">
    <property type="term" value="C:plasma membrane"/>
    <property type="evidence" value="ECO:0007669"/>
    <property type="project" value="UniProtKB-SubCell"/>
</dbReference>
<keyword evidence="2" id="KW-1003">Cell membrane</keyword>
<dbReference type="STRING" id="439481.Aboo_0380"/>
<reference evidence="7" key="1">
    <citation type="submission" date="2010-02" db="EMBL/GenBank/DDBJ databases">
        <title>Complete sequence of Aciduliprofundum boonei T469.</title>
        <authorList>
            <consortium name="US DOE Joint Genome Institute"/>
            <person name="Lucas S."/>
            <person name="Copeland A."/>
            <person name="Lapidus A."/>
            <person name="Cheng J.-F."/>
            <person name="Bruce D."/>
            <person name="Goodwin L."/>
            <person name="Pitluck S."/>
            <person name="Saunders E."/>
            <person name="Detter J.C."/>
            <person name="Han C."/>
            <person name="Tapia R."/>
            <person name="Land M."/>
            <person name="Hauser L."/>
            <person name="Kyrpides N."/>
            <person name="Mikhailova N."/>
            <person name="Flores G."/>
            <person name="Reysenbach A.-L."/>
            <person name="Woyke T."/>
        </authorList>
    </citation>
    <scope>NUCLEOTIDE SEQUENCE</scope>
    <source>
        <strain evidence="7">T469</strain>
    </source>
</reference>
<dbReference type="InterPro" id="IPR001750">
    <property type="entry name" value="ND/Mrp_TM"/>
</dbReference>
<dbReference type="eggNOG" id="arCOG01537">
    <property type="taxonomic scope" value="Archaea"/>
</dbReference>
<evidence type="ECO:0000313" key="7">
    <source>
        <dbReference type="EMBL" id="ADD08191.1"/>
    </source>
</evidence>
<evidence type="ECO:0000256" key="3">
    <source>
        <dbReference type="ARBA" id="ARBA00022692"/>
    </source>
</evidence>
<dbReference type="GeneID" id="8827322"/>
<gene>
    <name evidence="7" type="ordered locus">Aboo_0380</name>
</gene>
<keyword evidence="8" id="KW-1185">Reference proteome</keyword>
<dbReference type="GO" id="GO:0042773">
    <property type="term" value="P:ATP synthesis coupled electron transport"/>
    <property type="evidence" value="ECO:0007669"/>
    <property type="project" value="InterPro"/>
</dbReference>
<protein>
    <submittedName>
        <fullName evidence="7">NADH/Ubiquinone/plastoquinone (Complex I)</fullName>
    </submittedName>
</protein>
<evidence type="ECO:0000256" key="2">
    <source>
        <dbReference type="ARBA" id="ARBA00022475"/>
    </source>
</evidence>
<dbReference type="PANTHER" id="PTHR42703:SF1">
    <property type="entry name" value="NA(+)_H(+) ANTIPORTER SUBUNIT D1"/>
    <property type="match status" value="1"/>
</dbReference>
<evidence type="ECO:0000259" key="6">
    <source>
        <dbReference type="Pfam" id="PF00361"/>
    </source>
</evidence>
<organism evidence="7 8">
    <name type="scientific">Aciduliprofundum boonei (strain DSM 19572 / T469)</name>
    <dbReference type="NCBI Taxonomy" id="439481"/>
    <lineage>
        <taxon>Archaea</taxon>
        <taxon>Methanobacteriati</taxon>
        <taxon>Thermoplasmatota</taxon>
        <taxon>DHVE2 group</taxon>
        <taxon>Candidatus Aciduliprofundum</taxon>
    </lineage>
</organism>
<keyword evidence="4" id="KW-1133">Transmembrane helix</keyword>
<sequence length="472" mass="51324">MIRPVLLIAFPLLFAFLSPIIGLWSKKWVRYLVIFATALNATLAGFILMEALQHPIFDIIGGFQPPLGIVLMVGPLGAIIALIINIVAFIISIYNLKVEKEPIVKYSMLYLLLVMGSTGMVLTGDLFNLFVFLEVTSIASYGLAAYNKDKEGFMGAMKYVIIGSIGSTFVLIGITLIYSQLRTLNMLDIAARIGTMDPYVKIIAFTSLFLGFGVEAEMFPLNTWVPDAYDGAPHPISAAFASLPAKAGIFALARVIFTMFSFTNFLWFVVIMGLLTVFFGEIIAYTQKNLKKMLAYSSIGQMGMIIMGLGIGTTLAVEGAFYQMIAHALGKALLFIAAGFLIYAAKSNKIEDMKGMARNPLIGIPLLIGALSIMGMPPFAGFYGKFFILMGGFSQGYYAIIALFLAASIVEVAYYARFIKIVFEKGNKVIRPDAATYIPLILLAILIVLIGIYPKPILAVLQHVSAFIAGGA</sequence>
<dbReference type="OrthoDB" id="371891at2157"/>
<evidence type="ECO:0000313" key="8">
    <source>
        <dbReference type="Proteomes" id="UP000001400"/>
    </source>
</evidence>
<dbReference type="PANTHER" id="PTHR42703">
    <property type="entry name" value="NADH DEHYDROGENASE"/>
    <property type="match status" value="1"/>
</dbReference>
<dbReference type="HOGENOM" id="CLU_007100_9_5_2"/>
<feature type="domain" description="NADH:quinone oxidoreductase/Mrp antiporter transmembrane" evidence="6">
    <location>
        <begin position="124"/>
        <end position="408"/>
    </location>
</feature>